<dbReference type="PANTHER" id="PTHR43433:SF5">
    <property type="entry name" value="AB HYDROLASE-1 DOMAIN-CONTAINING PROTEIN"/>
    <property type="match status" value="1"/>
</dbReference>
<dbReference type="InterPro" id="IPR000073">
    <property type="entry name" value="AB_hydrolase_1"/>
</dbReference>
<dbReference type="Pfam" id="PF00561">
    <property type="entry name" value="Abhydrolase_1"/>
    <property type="match status" value="1"/>
</dbReference>
<feature type="transmembrane region" description="Helical" evidence="1">
    <location>
        <begin position="24"/>
        <end position="45"/>
    </location>
</feature>
<evidence type="ECO:0000313" key="3">
    <source>
        <dbReference type="EMBL" id="GLH96521.1"/>
    </source>
</evidence>
<keyword evidence="1" id="KW-0812">Transmembrane</keyword>
<reference evidence="3" key="1">
    <citation type="submission" date="2022-12" db="EMBL/GenBank/DDBJ databases">
        <title>New Phytohabitans aurantiacus sp. RD004123 nov., an actinomycete isolated from soil.</title>
        <authorList>
            <person name="Triningsih D.W."/>
            <person name="Harunari E."/>
            <person name="Igarashi Y."/>
        </authorList>
    </citation>
    <scope>NUCLEOTIDE SEQUENCE</scope>
    <source>
        <strain evidence="3">RD004123</strain>
    </source>
</reference>
<keyword evidence="1" id="KW-0472">Membrane</keyword>
<dbReference type="InterPro" id="IPR029058">
    <property type="entry name" value="AB_hydrolase_fold"/>
</dbReference>
<comment type="caution">
    <text evidence="3">The sequence shown here is derived from an EMBL/GenBank/DDBJ whole genome shotgun (WGS) entry which is preliminary data.</text>
</comment>
<dbReference type="PANTHER" id="PTHR43433">
    <property type="entry name" value="HYDROLASE, ALPHA/BETA FOLD FAMILY PROTEIN"/>
    <property type="match status" value="1"/>
</dbReference>
<protein>
    <submittedName>
        <fullName evidence="3">Alpha/beta hydrolase</fullName>
    </submittedName>
</protein>
<sequence length="275" mass="30041">MGSGRVTAGGAELYYETHGAGPDMLLIAGAGGTAASFTGVVPFLAERFRLITYDRRGLNRSTGRDSHSGTMRQQAADVLAVLDAAGAERPIVFGTCGGASVGFEFCARYPDRVRGLVAHEPITVRVLDDAAAQLRFFRQMCEENVREGPMPAMMRWMTYMGRDFELKIRPAFRERTLADGDFVFRHDLMPMVEYLPDASVLADRVPVTLAVGEGSRKGDYSYARTVLPLARMLGCEVAEIPGHHTSYIYRPEVFGPALGEQALSLIGRLAKATNE</sequence>
<keyword evidence="1" id="KW-1133">Transmembrane helix</keyword>
<dbReference type="RefSeq" id="WP_281893749.1">
    <property type="nucleotide sequence ID" value="NZ_BSDI01000007.1"/>
</dbReference>
<dbReference type="Proteomes" id="UP001144280">
    <property type="component" value="Unassembled WGS sequence"/>
</dbReference>
<dbReference type="GO" id="GO:0016787">
    <property type="term" value="F:hydrolase activity"/>
    <property type="evidence" value="ECO:0007669"/>
    <property type="project" value="UniProtKB-KW"/>
</dbReference>
<proteinExistence type="predicted"/>
<dbReference type="SUPFAM" id="SSF53474">
    <property type="entry name" value="alpha/beta-Hydrolases"/>
    <property type="match status" value="1"/>
</dbReference>
<feature type="domain" description="AB hydrolase-1" evidence="2">
    <location>
        <begin position="24"/>
        <end position="121"/>
    </location>
</feature>
<organism evidence="3 4">
    <name type="scientific">Phytohabitans aurantiacus</name>
    <dbReference type="NCBI Taxonomy" id="3016789"/>
    <lineage>
        <taxon>Bacteria</taxon>
        <taxon>Bacillati</taxon>
        <taxon>Actinomycetota</taxon>
        <taxon>Actinomycetes</taxon>
        <taxon>Micromonosporales</taxon>
        <taxon>Micromonosporaceae</taxon>
    </lineage>
</organism>
<evidence type="ECO:0000313" key="4">
    <source>
        <dbReference type="Proteomes" id="UP001144280"/>
    </source>
</evidence>
<dbReference type="Gene3D" id="3.40.50.1820">
    <property type="entry name" value="alpha/beta hydrolase"/>
    <property type="match status" value="1"/>
</dbReference>
<evidence type="ECO:0000259" key="2">
    <source>
        <dbReference type="Pfam" id="PF00561"/>
    </source>
</evidence>
<keyword evidence="4" id="KW-1185">Reference proteome</keyword>
<gene>
    <name evidence="3" type="ORF">Pa4123_17950</name>
</gene>
<keyword evidence="3" id="KW-0378">Hydrolase</keyword>
<name>A0ABQ5QPE1_9ACTN</name>
<dbReference type="InterPro" id="IPR050471">
    <property type="entry name" value="AB_hydrolase"/>
</dbReference>
<accession>A0ABQ5QPE1</accession>
<evidence type="ECO:0000256" key="1">
    <source>
        <dbReference type="SAM" id="Phobius"/>
    </source>
</evidence>
<dbReference type="EMBL" id="BSDI01000007">
    <property type="protein sequence ID" value="GLH96521.1"/>
    <property type="molecule type" value="Genomic_DNA"/>
</dbReference>